<dbReference type="EMBL" id="BNAR01000007">
    <property type="protein sequence ID" value="GHH46916.1"/>
    <property type="molecule type" value="Genomic_DNA"/>
</dbReference>
<protein>
    <submittedName>
        <fullName evidence="1">Uncharacterized protein</fullName>
    </submittedName>
</protein>
<reference evidence="2" key="1">
    <citation type="journal article" date="2019" name="Int. J. Syst. Evol. Microbiol.">
        <title>The Global Catalogue of Microorganisms (GCM) 10K type strain sequencing project: providing services to taxonomists for standard genome sequencing and annotation.</title>
        <authorList>
            <consortium name="The Broad Institute Genomics Platform"/>
            <consortium name="The Broad Institute Genome Sequencing Center for Infectious Disease"/>
            <person name="Wu L."/>
            <person name="Ma J."/>
        </authorList>
    </citation>
    <scope>NUCLEOTIDE SEQUENCE [LARGE SCALE GENOMIC DNA]</scope>
    <source>
        <strain evidence="2">CGMCC 4.7367</strain>
    </source>
</reference>
<keyword evidence="2" id="KW-1185">Reference proteome</keyword>
<sequence length="82" mass="8993">MSRLTETVVMTISEYAYLWIPPHGRYFLVGTAGAEHGYLIWDSVTRTALVIEDDDLADEVAARMERQGVPVVARIADAPGAS</sequence>
<dbReference type="Proteomes" id="UP000605568">
    <property type="component" value="Unassembled WGS sequence"/>
</dbReference>
<evidence type="ECO:0000313" key="1">
    <source>
        <dbReference type="EMBL" id="GHH46916.1"/>
    </source>
</evidence>
<comment type="caution">
    <text evidence="1">The sequence shown here is derived from an EMBL/GenBank/DDBJ whole genome shotgun (WGS) entry which is preliminary data.</text>
</comment>
<name>A0ABQ3MHM2_9PSEU</name>
<gene>
    <name evidence="1" type="ORF">GCM10017774_50570</name>
</gene>
<evidence type="ECO:0000313" key="2">
    <source>
        <dbReference type="Proteomes" id="UP000605568"/>
    </source>
</evidence>
<accession>A0ABQ3MHM2</accession>
<organism evidence="1 2">
    <name type="scientific">Lentzea cavernae</name>
    <dbReference type="NCBI Taxonomy" id="2020703"/>
    <lineage>
        <taxon>Bacteria</taxon>
        <taxon>Bacillati</taxon>
        <taxon>Actinomycetota</taxon>
        <taxon>Actinomycetes</taxon>
        <taxon>Pseudonocardiales</taxon>
        <taxon>Pseudonocardiaceae</taxon>
        <taxon>Lentzea</taxon>
    </lineage>
</organism>
<proteinExistence type="predicted"/>